<dbReference type="SUPFAM" id="SSF53850">
    <property type="entry name" value="Periplasmic binding protein-like II"/>
    <property type="match status" value="1"/>
</dbReference>
<dbReference type="EMBL" id="FBWG01000032">
    <property type="protein sequence ID" value="CUX48623.1"/>
    <property type="molecule type" value="Genomic_DNA"/>
</dbReference>
<evidence type="ECO:0000259" key="8">
    <source>
        <dbReference type="PROSITE" id="PS50931"/>
    </source>
</evidence>
<evidence type="ECO:0000256" key="6">
    <source>
        <dbReference type="ARBA" id="ARBA00067332"/>
    </source>
</evidence>
<dbReference type="Proteomes" id="UP000191987">
    <property type="component" value="Unassembled WGS sequence"/>
</dbReference>
<evidence type="ECO:0000256" key="5">
    <source>
        <dbReference type="ARBA" id="ARBA00054626"/>
    </source>
</evidence>
<dbReference type="FunFam" id="1.10.10.10:FF:000001">
    <property type="entry name" value="LysR family transcriptional regulator"/>
    <property type="match status" value="1"/>
</dbReference>
<dbReference type="Gene3D" id="3.40.190.10">
    <property type="entry name" value="Periplasmic binding protein-like II"/>
    <property type="match status" value="2"/>
</dbReference>
<dbReference type="InterPro" id="IPR036388">
    <property type="entry name" value="WH-like_DNA-bd_sf"/>
</dbReference>
<dbReference type="InterPro" id="IPR036390">
    <property type="entry name" value="WH_DNA-bd_sf"/>
</dbReference>
<evidence type="ECO:0000313" key="9">
    <source>
        <dbReference type="EMBL" id="CUX48623.1"/>
    </source>
</evidence>
<gene>
    <name evidence="9" type="ORF">AGR7C_Lc140020</name>
</gene>
<dbReference type="InterPro" id="IPR050176">
    <property type="entry name" value="LTTR"/>
</dbReference>
<dbReference type="Gene3D" id="1.10.10.10">
    <property type="entry name" value="Winged helix-like DNA-binding domain superfamily/Winged helix DNA-binding domain"/>
    <property type="match status" value="1"/>
</dbReference>
<accession>A0A1S7R9B5</accession>
<dbReference type="PROSITE" id="PS50931">
    <property type="entry name" value="HTH_LYSR"/>
    <property type="match status" value="1"/>
</dbReference>
<reference evidence="9 10" key="1">
    <citation type="submission" date="2016-01" db="EMBL/GenBank/DDBJ databases">
        <authorList>
            <person name="Oliw E.H."/>
        </authorList>
    </citation>
    <scope>NUCLEOTIDE SEQUENCE [LARGE SCALE GENOMIC DNA]</scope>
    <source>
        <strain evidence="9 10">Zutra 3-1</strain>
    </source>
</reference>
<organism evidence="9 10">
    <name type="scientific">Agrobacterium deltaense Zutra 3/1</name>
    <dbReference type="NCBI Taxonomy" id="1183427"/>
    <lineage>
        <taxon>Bacteria</taxon>
        <taxon>Pseudomonadati</taxon>
        <taxon>Pseudomonadota</taxon>
        <taxon>Alphaproteobacteria</taxon>
        <taxon>Hyphomicrobiales</taxon>
        <taxon>Rhizobiaceae</taxon>
        <taxon>Rhizobium/Agrobacterium group</taxon>
        <taxon>Agrobacterium</taxon>
    </lineage>
</organism>
<keyword evidence="2" id="KW-0805">Transcription regulation</keyword>
<dbReference type="Pfam" id="PF03466">
    <property type="entry name" value="LysR_substrate"/>
    <property type="match status" value="1"/>
</dbReference>
<dbReference type="InterPro" id="IPR000847">
    <property type="entry name" value="LysR_HTH_N"/>
</dbReference>
<dbReference type="PANTHER" id="PTHR30579:SF7">
    <property type="entry name" value="HTH-TYPE TRANSCRIPTIONAL REGULATOR LRHA-RELATED"/>
    <property type="match status" value="1"/>
</dbReference>
<keyword evidence="4" id="KW-0804">Transcription</keyword>
<evidence type="ECO:0000256" key="7">
    <source>
        <dbReference type="ARBA" id="ARBA00083243"/>
    </source>
</evidence>
<comment type="function">
    <text evidence="5">Transcriptional regulator of the ttuABCDE tartrate utilization operon.</text>
</comment>
<dbReference type="PANTHER" id="PTHR30579">
    <property type="entry name" value="TRANSCRIPTIONAL REGULATOR"/>
    <property type="match status" value="1"/>
</dbReference>
<dbReference type="GO" id="GO:0003700">
    <property type="term" value="F:DNA-binding transcription factor activity"/>
    <property type="evidence" value="ECO:0007669"/>
    <property type="project" value="InterPro"/>
</dbReference>
<dbReference type="AlphaFoldDB" id="A0A1S7R9B5"/>
<evidence type="ECO:0000313" key="10">
    <source>
        <dbReference type="Proteomes" id="UP000191987"/>
    </source>
</evidence>
<sequence>MILDIHALETFVAIAEARSFTEAGTTLGRSTSAVSVEIRKLEGQLGANLFIRTSRAVTLTRQGETLLVEARRLLSLSNEIAAKFLAPDLHGAVSLGVPNDLAERFLPDILKNAQCSFPGIILTVITGTSDRLLARADRGELDLAIVNYDSASFNKPGELLTAGKTVWVGARGGDAYRRDPIPLALYGEGCIWRGAALRQLDKEGRRYRAAYLSSHAMMQQTAIDNDIAIAPLPLSSVTQKMEVLDNAKGFSELPSFDVRLIATSELSPSRDAIAELLRGSFRPTKRRS</sequence>
<evidence type="ECO:0000256" key="1">
    <source>
        <dbReference type="ARBA" id="ARBA00009437"/>
    </source>
</evidence>
<dbReference type="SUPFAM" id="SSF46785">
    <property type="entry name" value="Winged helix' DNA-binding domain"/>
    <property type="match status" value="1"/>
</dbReference>
<comment type="similarity">
    <text evidence="1">Belongs to the LysR transcriptional regulatory family.</text>
</comment>
<dbReference type="Pfam" id="PF00126">
    <property type="entry name" value="HTH_1"/>
    <property type="match status" value="1"/>
</dbReference>
<dbReference type="InterPro" id="IPR005119">
    <property type="entry name" value="LysR_subst-bd"/>
</dbReference>
<keyword evidence="3" id="KW-0238">DNA-binding</keyword>
<feature type="domain" description="HTH lysR-type" evidence="8">
    <location>
        <begin position="3"/>
        <end position="60"/>
    </location>
</feature>
<evidence type="ECO:0000256" key="2">
    <source>
        <dbReference type="ARBA" id="ARBA00023015"/>
    </source>
</evidence>
<protein>
    <recommendedName>
        <fullName evidence="6">HTH-type transcriptional regulator TtuA</fullName>
    </recommendedName>
    <alternativeName>
        <fullName evidence="7">Tartrate utilization transcriptional regulator</fullName>
    </alternativeName>
</protein>
<proteinExistence type="inferred from homology"/>
<dbReference type="GO" id="GO:0003677">
    <property type="term" value="F:DNA binding"/>
    <property type="evidence" value="ECO:0007669"/>
    <property type="project" value="UniProtKB-KW"/>
</dbReference>
<evidence type="ECO:0000256" key="3">
    <source>
        <dbReference type="ARBA" id="ARBA00023125"/>
    </source>
</evidence>
<name>A0A1S7R9B5_9HYPH</name>
<evidence type="ECO:0000256" key="4">
    <source>
        <dbReference type="ARBA" id="ARBA00023163"/>
    </source>
</evidence>